<evidence type="ECO:0000313" key="2">
    <source>
        <dbReference type="EMBL" id="SHG28261.1"/>
    </source>
</evidence>
<name>A0A1M5IJ26_9BRAD</name>
<reference evidence="2 3" key="1">
    <citation type="submission" date="2016-11" db="EMBL/GenBank/DDBJ databases">
        <authorList>
            <person name="Jaros S."/>
            <person name="Januszkiewicz K."/>
            <person name="Wedrychowicz H."/>
        </authorList>
    </citation>
    <scope>NUCLEOTIDE SEQUENCE [LARGE SCALE GENOMIC DNA]</scope>
    <source>
        <strain evidence="2 3">GAS138</strain>
    </source>
</reference>
<dbReference type="Pfam" id="PF21834">
    <property type="entry name" value="DUF6894"/>
    <property type="match status" value="1"/>
</dbReference>
<evidence type="ECO:0000313" key="3">
    <source>
        <dbReference type="Proteomes" id="UP000189796"/>
    </source>
</evidence>
<dbReference type="AlphaFoldDB" id="A0A1M5IJ26"/>
<dbReference type="Proteomes" id="UP000189796">
    <property type="component" value="Chromosome I"/>
</dbReference>
<sequence>MQKFFFDMKDGVPLRDSVGLEFKTNADAIAHCKVLAQHFRDESLRDDQDLEISVVNALGREIHRQFVHRE</sequence>
<organism evidence="2 3">
    <name type="scientific">Bradyrhizobium erythrophlei</name>
    <dbReference type="NCBI Taxonomy" id="1437360"/>
    <lineage>
        <taxon>Bacteria</taxon>
        <taxon>Pseudomonadati</taxon>
        <taxon>Pseudomonadota</taxon>
        <taxon>Alphaproteobacteria</taxon>
        <taxon>Hyphomicrobiales</taxon>
        <taxon>Nitrobacteraceae</taxon>
        <taxon>Bradyrhizobium</taxon>
    </lineage>
</organism>
<gene>
    <name evidence="2" type="ORF">SAMN05443248_1001</name>
</gene>
<dbReference type="OrthoDB" id="8242967at2"/>
<proteinExistence type="predicted"/>
<evidence type="ECO:0000259" key="1">
    <source>
        <dbReference type="Pfam" id="PF21834"/>
    </source>
</evidence>
<protein>
    <recommendedName>
        <fullName evidence="1">DUF6894 domain-containing protein</fullName>
    </recommendedName>
</protein>
<feature type="domain" description="DUF6894" evidence="1">
    <location>
        <begin position="4"/>
        <end position="64"/>
    </location>
</feature>
<accession>A0A1M5IJ26</accession>
<dbReference type="EMBL" id="LT670817">
    <property type="protein sequence ID" value="SHG28261.1"/>
    <property type="molecule type" value="Genomic_DNA"/>
</dbReference>
<dbReference type="InterPro" id="IPR054189">
    <property type="entry name" value="DUF6894"/>
</dbReference>